<feature type="coiled-coil region" evidence="3">
    <location>
        <begin position="72"/>
        <end position="106"/>
    </location>
</feature>
<comment type="caution">
    <text evidence="4">The sequence shown here is derived from an EMBL/GenBank/DDBJ whole genome shotgun (WGS) entry which is preliminary data.</text>
</comment>
<evidence type="ECO:0000313" key="5">
    <source>
        <dbReference type="Proteomes" id="UP000293483"/>
    </source>
</evidence>
<keyword evidence="2" id="KW-0812">Transmembrane</keyword>
<comment type="subcellular location">
    <subcellularLocation>
        <location evidence="2">Cell outer membrane</location>
        <topology evidence="2">Lipid-anchor</topology>
    </subcellularLocation>
</comment>
<evidence type="ECO:0000256" key="3">
    <source>
        <dbReference type="SAM" id="Coils"/>
    </source>
</evidence>
<dbReference type="PANTHER" id="PTHR30203:SF33">
    <property type="entry name" value="BLR4455 PROTEIN"/>
    <property type="match status" value="1"/>
</dbReference>
<protein>
    <submittedName>
        <fullName evidence="4">Efflux transporter outer membrane subunit</fullName>
    </submittedName>
</protein>
<evidence type="ECO:0000256" key="1">
    <source>
        <dbReference type="ARBA" id="ARBA00007613"/>
    </source>
</evidence>
<dbReference type="PANTHER" id="PTHR30203">
    <property type="entry name" value="OUTER MEMBRANE CATION EFFLUX PROTEIN"/>
    <property type="match status" value="1"/>
</dbReference>
<reference evidence="4 5" key="1">
    <citation type="submission" date="2019-02" db="EMBL/GenBank/DDBJ databases">
        <title>The Batch Genome Submission of Acinetobacter spp. strains.</title>
        <authorList>
            <person name="Qin J."/>
            <person name="Hu Y."/>
            <person name="Ye H."/>
            <person name="Wei L."/>
            <person name="Feng Y."/>
            <person name="Zong Z."/>
        </authorList>
    </citation>
    <scope>NUCLEOTIDE SEQUENCE [LARGE SCALE GENOMIC DNA]</scope>
    <source>
        <strain evidence="4 5">WCHABo060081</strain>
    </source>
</reference>
<dbReference type="Proteomes" id="UP000293483">
    <property type="component" value="Unassembled WGS sequence"/>
</dbReference>
<dbReference type="Gene3D" id="1.20.1600.10">
    <property type="entry name" value="Outer membrane efflux proteins (OEP)"/>
    <property type="match status" value="1"/>
</dbReference>
<feature type="signal peptide" evidence="2">
    <location>
        <begin position="1"/>
        <end position="25"/>
    </location>
</feature>
<proteinExistence type="inferred from homology"/>
<evidence type="ECO:0000313" key="4">
    <source>
        <dbReference type="EMBL" id="RZG65896.1"/>
    </source>
</evidence>
<name>A0A4Q7AVT0_9GAMM</name>
<dbReference type="EMBL" id="SGSU01000013">
    <property type="protein sequence ID" value="RZG65896.1"/>
    <property type="molecule type" value="Genomic_DNA"/>
</dbReference>
<dbReference type="Pfam" id="PF02321">
    <property type="entry name" value="OEP"/>
    <property type="match status" value="2"/>
</dbReference>
<comment type="similarity">
    <text evidence="1 2">Belongs to the outer membrane factor (OMF) (TC 1.B.17) family.</text>
</comment>
<gene>
    <name evidence="4" type="ORF">EXE25_12105</name>
</gene>
<dbReference type="SUPFAM" id="SSF56954">
    <property type="entry name" value="Outer membrane efflux proteins (OEP)"/>
    <property type="match status" value="1"/>
</dbReference>
<dbReference type="GO" id="GO:0015562">
    <property type="term" value="F:efflux transmembrane transporter activity"/>
    <property type="evidence" value="ECO:0007669"/>
    <property type="project" value="InterPro"/>
</dbReference>
<dbReference type="InterPro" id="IPR010131">
    <property type="entry name" value="MdtP/NodT-like"/>
</dbReference>
<organism evidence="4 5">
    <name type="scientific">Acinetobacter bouvetii</name>
    <dbReference type="NCBI Taxonomy" id="202951"/>
    <lineage>
        <taxon>Bacteria</taxon>
        <taxon>Pseudomonadati</taxon>
        <taxon>Pseudomonadota</taxon>
        <taxon>Gammaproteobacteria</taxon>
        <taxon>Moraxellales</taxon>
        <taxon>Moraxellaceae</taxon>
        <taxon>Acinetobacter</taxon>
    </lineage>
</organism>
<feature type="chain" id="PRO_5021038540" evidence="2">
    <location>
        <begin position="26"/>
        <end position="466"/>
    </location>
</feature>
<keyword evidence="2" id="KW-0564">Palmitate</keyword>
<dbReference type="AlphaFoldDB" id="A0A4Q7AVT0"/>
<dbReference type="STRING" id="202951.GCA_001485025_00157"/>
<keyword evidence="2" id="KW-1134">Transmembrane beta strand</keyword>
<sequence>MQSLKYKNVMSLSCMFILTACGSHAVLQPPEYKIPIAQADDQYKYAELNWIPTSAIQISAGQWWDIYHDPVLSHLMQQLNQENLTLKQAEARYQQAQALLDVQRANRLPNITANGSANRNGAKNTSASSQFELGVQASWVPDVWGRVAKAIEGQQANLEANQADLDAVKLNQQLLATEAYWNIRVLDAQSDVLQQTQKSYLRSVQILKNQYNAGLIARADVIQAETQLKQVEIQRIETARDRNLQENILAVLQGKSVAQFQLTKQKQALTVPQIPAQLPSRLLIQRPDVIRAERELAMTHAELGLAQTAWLPDIAIGLNGSLNSQIFGHLFRSPQYLWSTGLQAAAIVFDGGKRDAEIAQAQANYDEKLAAYKQSLLTGWKDVEDALLQASSFKQQQIEQAKLFALATENEQAATRRYSAGLVSYLEVVTAQNLRLQAEQTTLQLQLSQLNNTAQLIAALGGNIRM</sequence>
<keyword evidence="2" id="KW-0472">Membrane</keyword>
<dbReference type="InterPro" id="IPR003423">
    <property type="entry name" value="OMP_efflux"/>
</dbReference>
<keyword evidence="2" id="KW-0449">Lipoprotein</keyword>
<dbReference type="GO" id="GO:0009279">
    <property type="term" value="C:cell outer membrane"/>
    <property type="evidence" value="ECO:0007669"/>
    <property type="project" value="UniProtKB-SubCell"/>
</dbReference>
<accession>A0A4Q7AVT0</accession>
<dbReference type="PROSITE" id="PS51257">
    <property type="entry name" value="PROKAR_LIPOPROTEIN"/>
    <property type="match status" value="1"/>
</dbReference>
<dbReference type="RefSeq" id="WP_130146648.1">
    <property type="nucleotide sequence ID" value="NZ_SGSU01000013.1"/>
</dbReference>
<dbReference type="NCBIfam" id="TIGR01845">
    <property type="entry name" value="outer_NodT"/>
    <property type="match status" value="1"/>
</dbReference>
<keyword evidence="3" id="KW-0175">Coiled coil</keyword>
<evidence type="ECO:0000256" key="2">
    <source>
        <dbReference type="RuleBase" id="RU362097"/>
    </source>
</evidence>
<keyword evidence="2" id="KW-0732">Signal</keyword>
<dbReference type="Gene3D" id="2.20.200.10">
    <property type="entry name" value="Outer membrane efflux proteins (OEP)"/>
    <property type="match status" value="1"/>
</dbReference>